<dbReference type="Gene3D" id="3.40.50.720">
    <property type="entry name" value="NAD(P)-binding Rossmann-like Domain"/>
    <property type="match status" value="1"/>
</dbReference>
<dbReference type="SMART" id="SM00822">
    <property type="entry name" value="PKS_KR"/>
    <property type="match status" value="1"/>
</dbReference>
<dbReference type="InterPro" id="IPR050259">
    <property type="entry name" value="SDR"/>
</dbReference>
<evidence type="ECO:0000256" key="4">
    <source>
        <dbReference type="ARBA" id="ARBA00022832"/>
    </source>
</evidence>
<dbReference type="PRINTS" id="PR00081">
    <property type="entry name" value="GDHRDH"/>
</dbReference>
<comment type="pathway">
    <text evidence="1 10">Lipid metabolism; fatty acid biosynthesis.</text>
</comment>
<dbReference type="InterPro" id="IPR057326">
    <property type="entry name" value="KR_dom"/>
</dbReference>
<dbReference type="GO" id="GO:0006633">
    <property type="term" value="P:fatty acid biosynthetic process"/>
    <property type="evidence" value="ECO:0007669"/>
    <property type="project" value="UniProtKB-UniPathway"/>
</dbReference>
<evidence type="ECO:0000313" key="13">
    <source>
        <dbReference type="Proteomes" id="UP000324497"/>
    </source>
</evidence>
<evidence type="ECO:0000256" key="8">
    <source>
        <dbReference type="PIRSR" id="PIRSR611284-1"/>
    </source>
</evidence>
<keyword evidence="6 10" id="KW-0275">Fatty acid biosynthesis</keyword>
<gene>
    <name evidence="12" type="ORF">BSQ50_02950</name>
</gene>
<reference evidence="12 13" key="1">
    <citation type="submission" date="2016-11" db="EMBL/GenBank/DDBJ databases">
        <title>Interaction between Lactobacillus species and yeast in water kefir.</title>
        <authorList>
            <person name="Behr J."/>
            <person name="Xu D."/>
            <person name="Vogel R.F."/>
        </authorList>
    </citation>
    <scope>NUCLEOTIDE SEQUENCE [LARGE SCALE GENOMIC DNA]</scope>
    <source>
        <strain evidence="12 13">TMW 1.1827</strain>
    </source>
</reference>
<evidence type="ECO:0000256" key="6">
    <source>
        <dbReference type="ARBA" id="ARBA00023160"/>
    </source>
</evidence>
<dbReference type="FunFam" id="3.40.50.720:FF:000173">
    <property type="entry name" value="3-oxoacyl-[acyl-carrier protein] reductase"/>
    <property type="match status" value="1"/>
</dbReference>
<accession>A0A3Q8CBB6</accession>
<dbReference type="Proteomes" id="UP000324497">
    <property type="component" value="Chromosome"/>
</dbReference>
<dbReference type="AlphaFoldDB" id="A0A3Q8CBB6"/>
<dbReference type="UniPathway" id="UPA00094"/>
<evidence type="ECO:0000256" key="2">
    <source>
        <dbReference type="ARBA" id="ARBA00006484"/>
    </source>
</evidence>
<evidence type="ECO:0000256" key="1">
    <source>
        <dbReference type="ARBA" id="ARBA00005194"/>
    </source>
</evidence>
<dbReference type="GO" id="GO:0004316">
    <property type="term" value="F:3-oxoacyl-[acyl-carrier-protein] reductase (NADPH) activity"/>
    <property type="evidence" value="ECO:0007669"/>
    <property type="project" value="UniProtKB-UniRule"/>
</dbReference>
<feature type="binding site" evidence="9">
    <location>
        <begin position="153"/>
        <end position="157"/>
    </location>
    <ligand>
        <name>NADP(+)</name>
        <dbReference type="ChEBI" id="CHEBI:58349"/>
    </ligand>
</feature>
<dbReference type="PRINTS" id="PR00080">
    <property type="entry name" value="SDRFAMILY"/>
</dbReference>
<dbReference type="GO" id="GO:0051287">
    <property type="term" value="F:NAD binding"/>
    <property type="evidence" value="ECO:0007669"/>
    <property type="project" value="UniProtKB-UniRule"/>
</dbReference>
<dbReference type="SUPFAM" id="SSF51735">
    <property type="entry name" value="NAD(P)-binding Rossmann-fold domains"/>
    <property type="match status" value="1"/>
</dbReference>
<dbReference type="NCBIfam" id="TIGR01830">
    <property type="entry name" value="3oxo_ACP_reduc"/>
    <property type="match status" value="1"/>
</dbReference>
<dbReference type="Pfam" id="PF13561">
    <property type="entry name" value="adh_short_C2"/>
    <property type="match status" value="1"/>
</dbReference>
<comment type="function">
    <text evidence="10">Catalyzes the NADPH-dependent reduction of beta-ketoacyl-ACP substrates to beta-hydroxyacyl-ACP products, the first reductive step in the elongation cycle of fatty acid biosynthesis.</text>
</comment>
<dbReference type="PANTHER" id="PTHR42879:SF2">
    <property type="entry name" value="3-OXOACYL-[ACYL-CARRIER-PROTEIN] REDUCTASE FABG"/>
    <property type="match status" value="1"/>
</dbReference>
<evidence type="ECO:0000256" key="3">
    <source>
        <dbReference type="ARBA" id="ARBA00012948"/>
    </source>
</evidence>
<dbReference type="KEGG" id="lng:BSQ50_02950"/>
<dbReference type="InterPro" id="IPR036291">
    <property type="entry name" value="NAD(P)-bd_dom_sf"/>
</dbReference>
<dbReference type="PANTHER" id="PTHR42879">
    <property type="entry name" value="3-OXOACYL-(ACYL-CARRIER-PROTEIN) REDUCTASE"/>
    <property type="match status" value="1"/>
</dbReference>
<evidence type="ECO:0000256" key="10">
    <source>
        <dbReference type="RuleBase" id="RU366074"/>
    </source>
</evidence>
<feature type="domain" description="Ketoreductase" evidence="11">
    <location>
        <begin position="6"/>
        <end position="176"/>
    </location>
</feature>
<dbReference type="EMBL" id="CP018180">
    <property type="protein sequence ID" value="AUJ31608.1"/>
    <property type="molecule type" value="Genomic_DNA"/>
</dbReference>
<keyword evidence="5 10" id="KW-0560">Oxidoreductase</keyword>
<evidence type="ECO:0000256" key="5">
    <source>
        <dbReference type="ARBA" id="ARBA00023002"/>
    </source>
</evidence>
<comment type="subunit">
    <text evidence="10">Homotetramer.</text>
</comment>
<protein>
    <recommendedName>
        <fullName evidence="3 10">3-oxoacyl-[acyl-carrier-protein] reductase</fullName>
        <ecNumber evidence="3 10">1.1.1.100</ecNumber>
    </recommendedName>
</protein>
<keyword evidence="4 10" id="KW-0276">Fatty acid metabolism</keyword>
<feature type="binding site" evidence="9">
    <location>
        <begin position="12"/>
        <end position="15"/>
    </location>
    <ligand>
        <name>NADP(+)</name>
        <dbReference type="ChEBI" id="CHEBI:58349"/>
    </ligand>
</feature>
<dbReference type="InterPro" id="IPR002347">
    <property type="entry name" value="SDR_fam"/>
</dbReference>
<dbReference type="PROSITE" id="PS00061">
    <property type="entry name" value="ADH_SHORT"/>
    <property type="match status" value="1"/>
</dbReference>
<keyword evidence="13" id="KW-1185">Reference proteome</keyword>
<dbReference type="GeneID" id="78522124"/>
<comment type="catalytic activity">
    <reaction evidence="7 10">
        <text>a (3R)-hydroxyacyl-[ACP] + NADP(+) = a 3-oxoacyl-[ACP] + NADPH + H(+)</text>
        <dbReference type="Rhea" id="RHEA:17397"/>
        <dbReference type="Rhea" id="RHEA-COMP:9916"/>
        <dbReference type="Rhea" id="RHEA-COMP:9945"/>
        <dbReference type="ChEBI" id="CHEBI:15378"/>
        <dbReference type="ChEBI" id="CHEBI:57783"/>
        <dbReference type="ChEBI" id="CHEBI:58349"/>
        <dbReference type="ChEBI" id="CHEBI:78776"/>
        <dbReference type="ChEBI" id="CHEBI:78827"/>
        <dbReference type="EC" id="1.1.1.100"/>
    </reaction>
</comment>
<dbReference type="RefSeq" id="WP_057886346.1">
    <property type="nucleotide sequence ID" value="NZ_CP018180.1"/>
</dbReference>
<dbReference type="InterPro" id="IPR011284">
    <property type="entry name" value="3oxo_ACP_reduc"/>
</dbReference>
<dbReference type="EC" id="1.1.1.100" evidence="3 10"/>
<feature type="binding site" evidence="9">
    <location>
        <position position="88"/>
    </location>
    <ligand>
        <name>NADP(+)</name>
        <dbReference type="ChEBI" id="CHEBI:58349"/>
    </ligand>
</feature>
<dbReference type="NCBIfam" id="NF009466">
    <property type="entry name" value="PRK12826.1-2"/>
    <property type="match status" value="1"/>
</dbReference>
<evidence type="ECO:0000259" key="11">
    <source>
        <dbReference type="SMART" id="SM00822"/>
    </source>
</evidence>
<proteinExistence type="inferred from homology"/>
<keyword evidence="9 10" id="KW-0521">NADP</keyword>
<evidence type="ECO:0000256" key="9">
    <source>
        <dbReference type="PIRSR" id="PIRSR611284-2"/>
    </source>
</evidence>
<evidence type="ECO:0000313" key="12">
    <source>
        <dbReference type="EMBL" id="AUJ31608.1"/>
    </source>
</evidence>
<organism evidence="12 13">
    <name type="scientific">Liquorilactobacillus nagelii</name>
    <dbReference type="NCBI Taxonomy" id="82688"/>
    <lineage>
        <taxon>Bacteria</taxon>
        <taxon>Bacillati</taxon>
        <taxon>Bacillota</taxon>
        <taxon>Bacilli</taxon>
        <taxon>Lactobacillales</taxon>
        <taxon>Lactobacillaceae</taxon>
        <taxon>Liquorilactobacillus</taxon>
    </lineage>
</organism>
<keyword evidence="10" id="KW-0443">Lipid metabolism</keyword>
<comment type="similarity">
    <text evidence="2 10">Belongs to the short-chain dehydrogenases/reductases (SDR) family.</text>
</comment>
<evidence type="ECO:0000256" key="7">
    <source>
        <dbReference type="ARBA" id="ARBA00048508"/>
    </source>
</evidence>
<feature type="active site" description="Proton acceptor" evidence="8">
    <location>
        <position position="153"/>
    </location>
</feature>
<dbReference type="InterPro" id="IPR020904">
    <property type="entry name" value="Sc_DH/Rdtase_CS"/>
</dbReference>
<keyword evidence="10" id="KW-0444">Lipid biosynthesis</keyword>
<sequence>MDLTGKTVFVTGSSRGIGAQTALAFAKAGSNLILNARHEIPAELIEQIKSYQVECQVILGDISDSAAIKKMLSELKEKATNIDVLINNAGITKDKLMIGMKDEDFRQVIDTNLIGTFSLTRGILKRMYRQRAGVVINLASIVGVHGNIGQANYAASKAGVIGLTKTIAQEGAMRHVRCNAIAPGMIKSSMTDVLSDKVKEQIKQQIPLGRFGLPEEVAQAAVFLAQNDYITGEVLTIDGGMTI</sequence>
<name>A0A3Q8CBB6_9LACO</name>
<feature type="binding site" evidence="9">
    <location>
        <position position="186"/>
    </location>
    <ligand>
        <name>NADP(+)</name>
        <dbReference type="ChEBI" id="CHEBI:58349"/>
    </ligand>
</feature>